<dbReference type="OrthoDB" id="2017893at2759"/>
<dbReference type="AlphaFoldDB" id="A0A9P0LK56"/>
<evidence type="ECO:0000313" key="2">
    <source>
        <dbReference type="Proteomes" id="UP001152888"/>
    </source>
</evidence>
<reference evidence="1" key="1">
    <citation type="submission" date="2022-03" db="EMBL/GenBank/DDBJ databases">
        <authorList>
            <person name="Sayadi A."/>
        </authorList>
    </citation>
    <scope>NUCLEOTIDE SEQUENCE</scope>
</reference>
<sequence length="117" mass="13666">MYSEVKCKKCRKTLFHLQQKNFLLNAHHENLSKNTSEMEDTCDTVRDENMVHLDENFLPHWISLKIEAEQWSKGRINCPYCDSRIGNFDFVSGSRCECSNSYLPPVHLIKSKIDLVS</sequence>
<proteinExistence type="predicted"/>
<gene>
    <name evidence="1" type="ORF">ACAOBT_LOCUS25423</name>
</gene>
<name>A0A9P0LK56_ACAOB</name>
<dbReference type="PANTHER" id="PTHR46717">
    <property type="entry name" value="E3 UBIQUITIN-PROTEIN LIGASE RNF180"/>
    <property type="match status" value="1"/>
</dbReference>
<comment type="caution">
    <text evidence="1">The sequence shown here is derived from an EMBL/GenBank/DDBJ whole genome shotgun (WGS) entry which is preliminary data.</text>
</comment>
<dbReference type="GO" id="GO:0031624">
    <property type="term" value="F:ubiquitin conjugating enzyme binding"/>
    <property type="evidence" value="ECO:0007669"/>
    <property type="project" value="TreeGrafter"/>
</dbReference>
<dbReference type="GO" id="GO:0042415">
    <property type="term" value="P:norepinephrine metabolic process"/>
    <property type="evidence" value="ECO:0007669"/>
    <property type="project" value="TreeGrafter"/>
</dbReference>
<dbReference type="GO" id="GO:0061630">
    <property type="term" value="F:ubiquitin protein ligase activity"/>
    <property type="evidence" value="ECO:0007669"/>
    <property type="project" value="InterPro"/>
</dbReference>
<keyword evidence="2" id="KW-1185">Reference proteome</keyword>
<dbReference type="GO" id="GO:0005789">
    <property type="term" value="C:endoplasmic reticulum membrane"/>
    <property type="evidence" value="ECO:0007669"/>
    <property type="project" value="TreeGrafter"/>
</dbReference>
<protein>
    <recommendedName>
        <fullName evidence="3">E3 ubiquitin-protein ligase RNF180</fullName>
    </recommendedName>
</protein>
<evidence type="ECO:0000313" key="1">
    <source>
        <dbReference type="EMBL" id="CAH2000222.1"/>
    </source>
</evidence>
<organism evidence="1 2">
    <name type="scientific">Acanthoscelides obtectus</name>
    <name type="common">Bean weevil</name>
    <name type="synonym">Bruchus obtectus</name>
    <dbReference type="NCBI Taxonomy" id="200917"/>
    <lineage>
        <taxon>Eukaryota</taxon>
        <taxon>Metazoa</taxon>
        <taxon>Ecdysozoa</taxon>
        <taxon>Arthropoda</taxon>
        <taxon>Hexapoda</taxon>
        <taxon>Insecta</taxon>
        <taxon>Pterygota</taxon>
        <taxon>Neoptera</taxon>
        <taxon>Endopterygota</taxon>
        <taxon>Coleoptera</taxon>
        <taxon>Polyphaga</taxon>
        <taxon>Cucujiformia</taxon>
        <taxon>Chrysomeloidea</taxon>
        <taxon>Chrysomelidae</taxon>
        <taxon>Bruchinae</taxon>
        <taxon>Bruchini</taxon>
        <taxon>Acanthoscelides</taxon>
    </lineage>
</organism>
<dbReference type="Proteomes" id="UP001152888">
    <property type="component" value="Unassembled WGS sequence"/>
</dbReference>
<accession>A0A9P0LK56</accession>
<evidence type="ECO:0008006" key="3">
    <source>
        <dbReference type="Google" id="ProtNLM"/>
    </source>
</evidence>
<dbReference type="EMBL" id="CAKOFQ010007396">
    <property type="protein sequence ID" value="CAH2000222.1"/>
    <property type="molecule type" value="Genomic_DNA"/>
</dbReference>
<dbReference type="PANTHER" id="PTHR46717:SF1">
    <property type="entry name" value="E3 UBIQUITIN-PROTEIN LIGASE RNF180"/>
    <property type="match status" value="1"/>
</dbReference>
<dbReference type="GO" id="GO:0000209">
    <property type="term" value="P:protein polyubiquitination"/>
    <property type="evidence" value="ECO:0007669"/>
    <property type="project" value="InterPro"/>
</dbReference>
<dbReference type="GO" id="GO:0032436">
    <property type="term" value="P:positive regulation of proteasomal ubiquitin-dependent protein catabolic process"/>
    <property type="evidence" value="ECO:0007669"/>
    <property type="project" value="TreeGrafter"/>
</dbReference>
<dbReference type="GO" id="GO:0042428">
    <property type="term" value="P:serotonin metabolic process"/>
    <property type="evidence" value="ECO:0007669"/>
    <property type="project" value="TreeGrafter"/>
</dbReference>
<dbReference type="InterPro" id="IPR033263">
    <property type="entry name" value="RNF180"/>
</dbReference>